<dbReference type="PANTHER" id="PTHR11177:SF317">
    <property type="entry name" value="CHITINASE 12-RELATED"/>
    <property type="match status" value="1"/>
</dbReference>
<dbReference type="InterPro" id="IPR017853">
    <property type="entry name" value="GH"/>
</dbReference>
<dbReference type="Proteomes" id="UP000269097">
    <property type="component" value="Chromosome"/>
</dbReference>
<dbReference type="InterPro" id="IPR001223">
    <property type="entry name" value="Glyco_hydro18_cat"/>
</dbReference>
<comment type="catalytic activity">
    <reaction evidence="1">
        <text>Random endo-hydrolysis of N-acetyl-beta-D-glucosaminide (1-&gt;4)-beta-linkages in chitin and chitodextrins.</text>
        <dbReference type="EC" id="3.2.1.14"/>
    </reaction>
</comment>
<dbReference type="AlphaFoldDB" id="A0A3G3JX18"/>
<dbReference type="Gene3D" id="3.20.20.80">
    <property type="entry name" value="Glycosidases"/>
    <property type="match status" value="1"/>
</dbReference>
<evidence type="ECO:0000313" key="5">
    <source>
        <dbReference type="Proteomes" id="UP000269097"/>
    </source>
</evidence>
<feature type="domain" description="GH18" evidence="3">
    <location>
        <begin position="78"/>
        <end position="370"/>
    </location>
</feature>
<dbReference type="InterPro" id="IPR050314">
    <property type="entry name" value="Glycosyl_Hydrlase_18"/>
</dbReference>
<evidence type="ECO:0000256" key="1">
    <source>
        <dbReference type="ARBA" id="ARBA00000822"/>
    </source>
</evidence>
<dbReference type="SUPFAM" id="SSF51445">
    <property type="entry name" value="(Trans)glycosidases"/>
    <property type="match status" value="1"/>
</dbReference>
<organism evidence="4 5">
    <name type="scientific">Cohnella candidum</name>
    <dbReference type="NCBI Taxonomy" id="2674991"/>
    <lineage>
        <taxon>Bacteria</taxon>
        <taxon>Bacillati</taxon>
        <taxon>Bacillota</taxon>
        <taxon>Bacilli</taxon>
        <taxon>Bacillales</taxon>
        <taxon>Paenibacillaceae</taxon>
        <taxon>Cohnella</taxon>
    </lineage>
</organism>
<dbReference type="InterPro" id="IPR011583">
    <property type="entry name" value="Chitinase_II/V-like_cat"/>
</dbReference>
<dbReference type="SUPFAM" id="SSF55383">
    <property type="entry name" value="Copper amine oxidase, domain N"/>
    <property type="match status" value="1"/>
</dbReference>
<name>A0A3G3JX18_9BACL</name>
<sequence>MVRTSTFRIRATLCVVFLFLEKNATNLQPMRLTIGKSIMASGRYTIIKRKIFAAFMVFILAASLYPRHVSFGKENGNFKVMGYFSESPALMDSVDDAVQFDGMTHLIYAFLKPASDGSLYPIGKPERLKELVDKSHAHGVKVVIAVGGVYYGKERLEGHFEALAGNDEALGRFTREVRDFVEAYNLDGVEIDWEYPNAKSSDEFERVILALKEVLSPMGKTLSAAVAAAVSANSKAEYIQSVTDTALKNLDWLNIMAYDLKGGEHSPYWLADVSIQYWKKRGVSADRIVVGIPLYARPSWKQYRHIVALDKANAYLDFVPGDKSDSYNGLNTIRQKTRLSLNKGGGIMFFDIQEDTRDETSALKAALDMIHRYELNKPDDYFIVVDNRELLYSPEEKLGMPYTDVQNRLQIPVRKALETIGAKIEYEHASRTVTAILEDTTVKIRIGSDILEVDGNKVTMDTKAAIKDGLTYLPLRWVYESFGYKVIWYESSKSVLVSKN</sequence>
<dbReference type="Gene3D" id="3.40.5.30">
    <property type="entry name" value="(Trans)glycosidases - domain 2"/>
    <property type="match status" value="1"/>
</dbReference>
<dbReference type="Pfam" id="PF00704">
    <property type="entry name" value="Glyco_hydro_18"/>
    <property type="match status" value="1"/>
</dbReference>
<dbReference type="InterPro" id="IPR036582">
    <property type="entry name" value="Mao_N_sf"/>
</dbReference>
<dbReference type="EC" id="3.2.1.14" evidence="2"/>
<dbReference type="InterPro" id="IPR012854">
    <property type="entry name" value="Cu_amine_oxidase-like_N"/>
</dbReference>
<dbReference type="EMBL" id="CP033433">
    <property type="protein sequence ID" value="AYQ72407.1"/>
    <property type="molecule type" value="Genomic_DNA"/>
</dbReference>
<dbReference type="KEGG" id="coh:EAV92_07365"/>
<dbReference type="PROSITE" id="PS51910">
    <property type="entry name" value="GH18_2"/>
    <property type="match status" value="1"/>
</dbReference>
<protein>
    <recommendedName>
        <fullName evidence="2">chitinase</fullName>
        <ecNumber evidence="2">3.2.1.14</ecNumber>
    </recommendedName>
</protein>
<evidence type="ECO:0000259" key="3">
    <source>
        <dbReference type="PROSITE" id="PS51910"/>
    </source>
</evidence>
<dbReference type="SMART" id="SM00636">
    <property type="entry name" value="Glyco_18"/>
    <property type="match status" value="1"/>
</dbReference>
<dbReference type="GO" id="GO:0008061">
    <property type="term" value="F:chitin binding"/>
    <property type="evidence" value="ECO:0007669"/>
    <property type="project" value="InterPro"/>
</dbReference>
<evidence type="ECO:0000313" key="4">
    <source>
        <dbReference type="EMBL" id="AYQ72407.1"/>
    </source>
</evidence>
<keyword evidence="5" id="KW-1185">Reference proteome</keyword>
<gene>
    <name evidence="4" type="ORF">EAV92_07365</name>
</gene>
<dbReference type="GO" id="GO:0005975">
    <property type="term" value="P:carbohydrate metabolic process"/>
    <property type="evidence" value="ECO:0007669"/>
    <property type="project" value="InterPro"/>
</dbReference>
<dbReference type="GO" id="GO:0008843">
    <property type="term" value="F:endochitinase activity"/>
    <property type="evidence" value="ECO:0007669"/>
    <property type="project" value="UniProtKB-EC"/>
</dbReference>
<reference evidence="4 5" key="1">
    <citation type="submission" date="2018-10" db="EMBL/GenBank/DDBJ databases">
        <title>Genome Sequence of Cohnella sp.</title>
        <authorList>
            <person name="Srinivasan S."/>
            <person name="Kim M.K."/>
        </authorList>
    </citation>
    <scope>NUCLEOTIDE SEQUENCE [LARGE SCALE GENOMIC DNA]</scope>
    <source>
        <strain evidence="4 5">18JY8-7</strain>
    </source>
</reference>
<dbReference type="PANTHER" id="PTHR11177">
    <property type="entry name" value="CHITINASE"/>
    <property type="match status" value="1"/>
</dbReference>
<proteinExistence type="predicted"/>
<dbReference type="Pfam" id="PF07833">
    <property type="entry name" value="Cu_amine_oxidN1"/>
    <property type="match status" value="1"/>
</dbReference>
<dbReference type="Gene3D" id="3.30.457.10">
    <property type="entry name" value="Copper amine oxidase-like, N-terminal domain"/>
    <property type="match status" value="1"/>
</dbReference>
<evidence type="ECO:0000256" key="2">
    <source>
        <dbReference type="ARBA" id="ARBA00012729"/>
    </source>
</evidence>
<accession>A0A3G3JX18</accession>